<comment type="caution">
    <text evidence="2">The sequence shown here is derived from an EMBL/GenBank/DDBJ whole genome shotgun (WGS) entry which is preliminary data.</text>
</comment>
<proteinExistence type="predicted"/>
<keyword evidence="1" id="KW-0812">Transmembrane</keyword>
<gene>
    <name evidence="2" type="ORF">EWH70_13175</name>
</gene>
<feature type="transmembrane region" description="Helical" evidence="1">
    <location>
        <begin position="36"/>
        <end position="60"/>
    </location>
</feature>
<organism evidence="2 3">
    <name type="scientific">Amycolatopsis suaedae</name>
    <dbReference type="NCBI Taxonomy" id="2510978"/>
    <lineage>
        <taxon>Bacteria</taxon>
        <taxon>Bacillati</taxon>
        <taxon>Actinomycetota</taxon>
        <taxon>Actinomycetes</taxon>
        <taxon>Pseudonocardiales</taxon>
        <taxon>Pseudonocardiaceae</taxon>
        <taxon>Amycolatopsis</taxon>
    </lineage>
</organism>
<protein>
    <submittedName>
        <fullName evidence="2">Uncharacterized protein</fullName>
    </submittedName>
</protein>
<dbReference type="AlphaFoldDB" id="A0A4V2EM06"/>
<dbReference type="Proteomes" id="UP000292003">
    <property type="component" value="Unassembled WGS sequence"/>
</dbReference>
<evidence type="ECO:0000256" key="1">
    <source>
        <dbReference type="SAM" id="Phobius"/>
    </source>
</evidence>
<dbReference type="RefSeq" id="WP_130475648.1">
    <property type="nucleotide sequence ID" value="NZ_SFCC01000006.1"/>
</dbReference>
<dbReference type="EMBL" id="SFCC01000006">
    <property type="protein sequence ID" value="RZQ63395.1"/>
    <property type="molecule type" value="Genomic_DNA"/>
</dbReference>
<feature type="transmembrane region" description="Helical" evidence="1">
    <location>
        <begin position="111"/>
        <end position="132"/>
    </location>
</feature>
<keyword evidence="1" id="KW-0472">Membrane</keyword>
<feature type="transmembrane region" description="Helical" evidence="1">
    <location>
        <begin position="72"/>
        <end position="91"/>
    </location>
</feature>
<reference evidence="2 3" key="1">
    <citation type="submission" date="2019-02" db="EMBL/GenBank/DDBJ databases">
        <title>Draft genome sequence of Amycolatopsis sp. 8-3EHSu isolated from roots of Suaeda maritima.</title>
        <authorList>
            <person name="Duangmal K."/>
            <person name="Chantavorakit T."/>
        </authorList>
    </citation>
    <scope>NUCLEOTIDE SEQUENCE [LARGE SCALE GENOMIC DNA]</scope>
    <source>
        <strain evidence="2 3">8-3EHSu</strain>
    </source>
</reference>
<keyword evidence="1" id="KW-1133">Transmembrane helix</keyword>
<accession>A0A4V2EM06</accession>
<evidence type="ECO:0000313" key="3">
    <source>
        <dbReference type="Proteomes" id="UP000292003"/>
    </source>
</evidence>
<keyword evidence="3" id="KW-1185">Reference proteome</keyword>
<evidence type="ECO:0000313" key="2">
    <source>
        <dbReference type="EMBL" id="RZQ63395.1"/>
    </source>
</evidence>
<name>A0A4V2EM06_9PSEU</name>
<sequence length="138" mass="14274">MRVLLALPGLAALAWGAVLLAEVLLPVRPLTFELAAWLIAGPVVHDLLIAPVVGAAGLGLASVTGRVWRGPVVAGTVVSGVLVLLAVPLLWREFGTPPSPGLHDGDTWAGLGWSLLAVWVAVLVSGMARTAWNRRSGP</sequence>